<accession>A0A1G7JGL7</accession>
<name>A0A1G7JGL7_9BACT</name>
<dbReference type="PANTHER" id="PTHR43236">
    <property type="entry name" value="ANTITOXIN HIGA1"/>
    <property type="match status" value="1"/>
</dbReference>
<dbReference type="EMBL" id="LT629690">
    <property type="protein sequence ID" value="SDF24080.1"/>
    <property type="molecule type" value="Genomic_DNA"/>
</dbReference>
<dbReference type="AlphaFoldDB" id="A0A1G7JGL7"/>
<dbReference type="Pfam" id="PF06114">
    <property type="entry name" value="Peptidase_M78"/>
    <property type="match status" value="1"/>
</dbReference>
<sequence length="301" mass="33244">MEVDPWWKAEACATEVLGQLKIASLPVDPFRIAATKDILCEEKTSLEEGISGCLMRVGDVFGIIYSGRFQSHGYRKFTVGHELGHYFLEGHVDHLFRDGKSAHVSASGFVSDDRYEREADAFAAALLMPKELFSKASSQFRIGMNSVVALASLCEMSLTSTAIRYARLSRDPVAVVLSAEQRVLFSVMSPVFRAYRGLTWLKKGMGVPQGTPTFSFGLDAMNIAQARSIDGVSSLADWFDGPDCELTEEVIGLGSYGRVLTVLSTESLPEPEENVSRSDGRTDDEAEYLLPSERFFRKTRP</sequence>
<dbReference type="InterPro" id="IPR052345">
    <property type="entry name" value="Rad_response_metalloprotease"/>
</dbReference>
<dbReference type="Gene3D" id="1.10.10.2910">
    <property type="match status" value="1"/>
</dbReference>
<evidence type="ECO:0000313" key="4">
    <source>
        <dbReference type="Proteomes" id="UP000182427"/>
    </source>
</evidence>
<dbReference type="InterPro" id="IPR010359">
    <property type="entry name" value="IrrE_HExxH"/>
</dbReference>
<evidence type="ECO:0000259" key="2">
    <source>
        <dbReference type="Pfam" id="PF06114"/>
    </source>
</evidence>
<keyword evidence="4" id="KW-1185">Reference proteome</keyword>
<dbReference type="Proteomes" id="UP000182427">
    <property type="component" value="Chromosome I"/>
</dbReference>
<evidence type="ECO:0000313" key="3">
    <source>
        <dbReference type="EMBL" id="SDF24080.1"/>
    </source>
</evidence>
<gene>
    <name evidence="3" type="ORF">SAMN05444167_1815</name>
</gene>
<evidence type="ECO:0000256" key="1">
    <source>
        <dbReference type="SAM" id="MobiDB-lite"/>
    </source>
</evidence>
<reference evidence="4" key="1">
    <citation type="submission" date="2016-10" db="EMBL/GenBank/DDBJ databases">
        <authorList>
            <person name="Varghese N."/>
            <person name="Submissions S."/>
        </authorList>
    </citation>
    <scope>NUCLEOTIDE SEQUENCE [LARGE SCALE GENOMIC DNA]</scope>
    <source>
        <strain evidence="4">GAS232</strain>
    </source>
</reference>
<feature type="compositionally biased region" description="Basic and acidic residues" evidence="1">
    <location>
        <begin position="274"/>
        <end position="283"/>
    </location>
</feature>
<proteinExistence type="predicted"/>
<dbReference type="OrthoDB" id="9816277at2"/>
<organism evidence="3 4">
    <name type="scientific">Terriglobus roseus</name>
    <dbReference type="NCBI Taxonomy" id="392734"/>
    <lineage>
        <taxon>Bacteria</taxon>
        <taxon>Pseudomonadati</taxon>
        <taxon>Acidobacteriota</taxon>
        <taxon>Terriglobia</taxon>
        <taxon>Terriglobales</taxon>
        <taxon>Acidobacteriaceae</taxon>
        <taxon>Terriglobus</taxon>
    </lineage>
</organism>
<protein>
    <recommendedName>
        <fullName evidence="2">IrrE N-terminal-like domain-containing protein</fullName>
    </recommendedName>
</protein>
<feature type="domain" description="IrrE N-terminal-like" evidence="2">
    <location>
        <begin position="67"/>
        <end position="164"/>
    </location>
</feature>
<feature type="region of interest" description="Disordered" evidence="1">
    <location>
        <begin position="267"/>
        <end position="286"/>
    </location>
</feature>
<dbReference type="PANTHER" id="PTHR43236:SF2">
    <property type="entry name" value="BLL0069 PROTEIN"/>
    <property type="match status" value="1"/>
</dbReference>